<protein>
    <submittedName>
        <fullName evidence="2">DUF1127 domain-containing protein</fullName>
    </submittedName>
</protein>
<evidence type="ECO:0000259" key="1">
    <source>
        <dbReference type="Pfam" id="PF06568"/>
    </source>
</evidence>
<dbReference type="Pfam" id="PF06568">
    <property type="entry name" value="YjiS-like"/>
    <property type="match status" value="1"/>
</dbReference>
<keyword evidence="3" id="KW-1185">Reference proteome</keyword>
<dbReference type="Proteomes" id="UP001081283">
    <property type="component" value="Unassembled WGS sequence"/>
</dbReference>
<dbReference type="InterPro" id="IPR009506">
    <property type="entry name" value="YjiS-like"/>
</dbReference>
<feature type="domain" description="YjiS-like" evidence="1">
    <location>
        <begin position="35"/>
        <end position="64"/>
    </location>
</feature>
<comment type="caution">
    <text evidence="2">The sequence shown here is derived from an EMBL/GenBank/DDBJ whole genome shotgun (WGS) entry which is preliminary data.</text>
</comment>
<proteinExistence type="predicted"/>
<name>A0ABT3YHN4_9HYPH</name>
<reference evidence="2" key="1">
    <citation type="submission" date="2022-10" db="EMBL/GenBank/DDBJ databases">
        <title>Hoeflea sp. J2-29, isolated from marine algae.</title>
        <authorList>
            <person name="Kristyanto S."/>
            <person name="Kim J.M."/>
            <person name="Jeon C.O."/>
        </authorList>
    </citation>
    <scope>NUCLEOTIDE SEQUENCE</scope>
    <source>
        <strain evidence="2">J2-29</strain>
    </source>
</reference>
<sequence length="73" mass="8882">MTFTANPRRSEISLPARQARWPAFPDLLQMVLVTWPERRRQRRHLGELADHHLRDIGLTRSQARQEMKRWFFD</sequence>
<evidence type="ECO:0000313" key="2">
    <source>
        <dbReference type="EMBL" id="MCY0095401.1"/>
    </source>
</evidence>
<dbReference type="RefSeq" id="WP_267613281.1">
    <property type="nucleotide sequence ID" value="NZ_JAOVZQ010000001.1"/>
</dbReference>
<gene>
    <name evidence="2" type="ORF">OEG82_15450</name>
</gene>
<evidence type="ECO:0000313" key="3">
    <source>
        <dbReference type="Proteomes" id="UP001081283"/>
    </source>
</evidence>
<accession>A0ABT3YHN4</accession>
<organism evidence="2 3">
    <name type="scientific">Hoeflea ulvae</name>
    <dbReference type="NCBI Taxonomy" id="2983764"/>
    <lineage>
        <taxon>Bacteria</taxon>
        <taxon>Pseudomonadati</taxon>
        <taxon>Pseudomonadota</taxon>
        <taxon>Alphaproteobacteria</taxon>
        <taxon>Hyphomicrobiales</taxon>
        <taxon>Rhizobiaceae</taxon>
        <taxon>Hoeflea</taxon>
    </lineage>
</organism>
<dbReference type="EMBL" id="JAOVZQ010000001">
    <property type="protein sequence ID" value="MCY0095401.1"/>
    <property type="molecule type" value="Genomic_DNA"/>
</dbReference>